<protein>
    <submittedName>
        <fullName evidence="2">Uncharacterized protein</fullName>
    </submittedName>
</protein>
<dbReference type="WBParaSite" id="PgR127_g005_t01">
    <property type="protein sequence ID" value="PgR127_g005_t01"/>
    <property type="gene ID" value="PgR127_g005"/>
</dbReference>
<sequence length="324" mass="37208">MMCSRIKNGVNGTWQFAINSFNGSPKTYIFDIRNSQFIIGDIGGSEQLRLVPFHVSQLKNISGAIKWLGIRGIDNTNLLLVFLFEQRTRKYYLVTMRDDGVTINVVYEHFIYVERIVELTQSFVMKDENEHLYAVISWQMGDEHPKTSLHVQRINISPQSGMITTRILMNGSVNGNWFRPFIFESHIILRAGITHCLSCPLRRAPKSPSEDSSPTETIEPSIHAINTASLICNSNSAFFGPVLYKDLALHYIYDAVINAGRLWAFHWRSSQWRSTKVVLTRHALNKFVTMYTINDMLYMHGDCATATCRKRAHIHCIDLRNEFL</sequence>
<accession>A0A915CED4</accession>
<keyword evidence="1" id="KW-1185">Reference proteome</keyword>
<evidence type="ECO:0000313" key="1">
    <source>
        <dbReference type="Proteomes" id="UP000887569"/>
    </source>
</evidence>
<name>A0A915CED4_PARUN</name>
<dbReference type="Proteomes" id="UP000887569">
    <property type="component" value="Unplaced"/>
</dbReference>
<dbReference type="AlphaFoldDB" id="A0A915CED4"/>
<reference evidence="2" key="1">
    <citation type="submission" date="2022-11" db="UniProtKB">
        <authorList>
            <consortium name="WormBaseParasite"/>
        </authorList>
    </citation>
    <scope>IDENTIFICATION</scope>
</reference>
<proteinExistence type="predicted"/>
<evidence type="ECO:0000313" key="2">
    <source>
        <dbReference type="WBParaSite" id="PgR127_g005_t01"/>
    </source>
</evidence>
<organism evidence="1 2">
    <name type="scientific">Parascaris univalens</name>
    <name type="common">Nematode worm</name>
    <dbReference type="NCBI Taxonomy" id="6257"/>
    <lineage>
        <taxon>Eukaryota</taxon>
        <taxon>Metazoa</taxon>
        <taxon>Ecdysozoa</taxon>
        <taxon>Nematoda</taxon>
        <taxon>Chromadorea</taxon>
        <taxon>Rhabditida</taxon>
        <taxon>Spirurina</taxon>
        <taxon>Ascaridomorpha</taxon>
        <taxon>Ascaridoidea</taxon>
        <taxon>Ascarididae</taxon>
        <taxon>Parascaris</taxon>
    </lineage>
</organism>